<name>A0A225VB74_9STRA</name>
<comment type="caution">
    <text evidence="2">The sequence shown here is derived from an EMBL/GenBank/DDBJ whole genome shotgun (WGS) entry which is preliminary data.</text>
</comment>
<feature type="region of interest" description="Disordered" evidence="1">
    <location>
        <begin position="1"/>
        <end position="23"/>
    </location>
</feature>
<dbReference type="OrthoDB" id="10578396at2759"/>
<protein>
    <recommendedName>
        <fullName evidence="4">Eukaryotic/viral aspartic protease</fullName>
    </recommendedName>
</protein>
<reference evidence="3" key="1">
    <citation type="submission" date="2017-03" db="EMBL/GenBank/DDBJ databases">
        <title>Phytopthora megakarya and P. palmivora, two closely related causual agents of cacao black pod achieved similar genome size and gene model numbers by different mechanisms.</title>
        <authorList>
            <person name="Ali S."/>
            <person name="Shao J."/>
            <person name="Larry D.J."/>
            <person name="Kronmiller B."/>
            <person name="Shen D."/>
            <person name="Strem M.D."/>
            <person name="Melnick R.L."/>
            <person name="Guiltinan M.J."/>
            <person name="Tyler B.M."/>
            <person name="Meinhardt L.W."/>
            <person name="Bailey B.A."/>
        </authorList>
    </citation>
    <scope>NUCLEOTIDE SEQUENCE [LARGE SCALE GENOMIC DNA]</scope>
    <source>
        <strain evidence="3">zdho120</strain>
    </source>
</reference>
<feature type="compositionally biased region" description="Acidic residues" evidence="1">
    <location>
        <begin position="1"/>
        <end position="11"/>
    </location>
</feature>
<keyword evidence="3" id="KW-1185">Reference proteome</keyword>
<dbReference type="AlphaFoldDB" id="A0A225VB74"/>
<accession>A0A225VB74</accession>
<dbReference type="Proteomes" id="UP000198211">
    <property type="component" value="Unassembled WGS sequence"/>
</dbReference>
<evidence type="ECO:0008006" key="4">
    <source>
        <dbReference type="Google" id="ProtNLM"/>
    </source>
</evidence>
<gene>
    <name evidence="2" type="ORF">PHMEG_00026474</name>
</gene>
<evidence type="ECO:0000256" key="1">
    <source>
        <dbReference type="SAM" id="MobiDB-lite"/>
    </source>
</evidence>
<sequence length="171" mass="19247">MKAPEDEEDEDHPGSGWSEEDLKSTYHRKELRNFVDQDPVMRILKLKRFSDPKEPVTAPATLDNKLDATMELIRLKFFNAAMDRYLAEERDANKDPASTRPQPQGSQDVEMESIRSSGHGSRWEYDPDDVDWPTSAQATVATAATGATGSTMIQRVRISAKSDLKEFTGKD</sequence>
<proteinExistence type="predicted"/>
<organism evidence="2 3">
    <name type="scientific">Phytophthora megakarya</name>
    <dbReference type="NCBI Taxonomy" id="4795"/>
    <lineage>
        <taxon>Eukaryota</taxon>
        <taxon>Sar</taxon>
        <taxon>Stramenopiles</taxon>
        <taxon>Oomycota</taxon>
        <taxon>Peronosporomycetes</taxon>
        <taxon>Peronosporales</taxon>
        <taxon>Peronosporaceae</taxon>
        <taxon>Phytophthora</taxon>
    </lineage>
</organism>
<feature type="region of interest" description="Disordered" evidence="1">
    <location>
        <begin position="89"/>
        <end position="132"/>
    </location>
</feature>
<evidence type="ECO:0000313" key="2">
    <source>
        <dbReference type="EMBL" id="OWZ02037.1"/>
    </source>
</evidence>
<dbReference type="EMBL" id="NBNE01006438">
    <property type="protein sequence ID" value="OWZ02037.1"/>
    <property type="molecule type" value="Genomic_DNA"/>
</dbReference>
<evidence type="ECO:0000313" key="3">
    <source>
        <dbReference type="Proteomes" id="UP000198211"/>
    </source>
</evidence>